<proteinExistence type="predicted"/>
<dbReference type="AlphaFoldDB" id="A0A183DEM0"/>
<evidence type="ECO:0000313" key="3">
    <source>
        <dbReference type="WBParaSite" id="GPUH_0000717001-mRNA-1"/>
    </source>
</evidence>
<gene>
    <name evidence="1" type="ORF">GPUH_LOCUS7164</name>
</gene>
<accession>A0A183DEM0</accession>
<evidence type="ECO:0000313" key="2">
    <source>
        <dbReference type="Proteomes" id="UP000271098"/>
    </source>
</evidence>
<organism evidence="3">
    <name type="scientific">Gongylonema pulchrum</name>
    <dbReference type="NCBI Taxonomy" id="637853"/>
    <lineage>
        <taxon>Eukaryota</taxon>
        <taxon>Metazoa</taxon>
        <taxon>Ecdysozoa</taxon>
        <taxon>Nematoda</taxon>
        <taxon>Chromadorea</taxon>
        <taxon>Rhabditida</taxon>
        <taxon>Spirurina</taxon>
        <taxon>Spiruromorpha</taxon>
        <taxon>Spiruroidea</taxon>
        <taxon>Gongylonematidae</taxon>
        <taxon>Gongylonema</taxon>
    </lineage>
</organism>
<reference evidence="1 2" key="2">
    <citation type="submission" date="2018-11" db="EMBL/GenBank/DDBJ databases">
        <authorList>
            <consortium name="Pathogen Informatics"/>
        </authorList>
    </citation>
    <scope>NUCLEOTIDE SEQUENCE [LARGE SCALE GENOMIC DNA]</scope>
</reference>
<dbReference type="Proteomes" id="UP000271098">
    <property type="component" value="Unassembled WGS sequence"/>
</dbReference>
<sequence length="219" mass="23774">MSLSELRKNLRKKFDPGLPLRLIPKQIVSRYSDTISFLLNFLAICHSAYQSFNQRNIHWKDDKSVIFFAFAAPQPISRSTFAGGVKLRKDTRNVKAGLGDCMYSRRASQDEGVKSNFGASQSQDVRVKANSACGLDLSQVSWNGTVKSGFVSEAGGDAMNLRQASQDGSTKNSFIGAVGARECMGNSVHSMRAPAGIDGGTTTGVQSTKFGDKILQFFS</sequence>
<protein>
    <submittedName>
        <fullName evidence="1 3">Uncharacterized protein</fullName>
    </submittedName>
</protein>
<dbReference type="WBParaSite" id="GPUH_0000717001-mRNA-1">
    <property type="protein sequence ID" value="GPUH_0000717001-mRNA-1"/>
    <property type="gene ID" value="GPUH_0000717001"/>
</dbReference>
<keyword evidence="2" id="KW-1185">Reference proteome</keyword>
<name>A0A183DEM0_9BILA</name>
<dbReference type="EMBL" id="UYRT01018070">
    <property type="protein sequence ID" value="VDK57440.1"/>
    <property type="molecule type" value="Genomic_DNA"/>
</dbReference>
<reference evidence="3" key="1">
    <citation type="submission" date="2016-06" db="UniProtKB">
        <authorList>
            <consortium name="WormBaseParasite"/>
        </authorList>
    </citation>
    <scope>IDENTIFICATION</scope>
</reference>
<evidence type="ECO:0000313" key="1">
    <source>
        <dbReference type="EMBL" id="VDK57440.1"/>
    </source>
</evidence>